<evidence type="ECO:0000313" key="1">
    <source>
        <dbReference type="EMBL" id="KIJ91892.1"/>
    </source>
</evidence>
<gene>
    <name evidence="1" type="ORF">K443DRAFT_57168</name>
</gene>
<reference evidence="2" key="2">
    <citation type="submission" date="2015-01" db="EMBL/GenBank/DDBJ databases">
        <title>Evolutionary Origins and Diversification of the Mycorrhizal Mutualists.</title>
        <authorList>
            <consortium name="DOE Joint Genome Institute"/>
            <consortium name="Mycorrhizal Genomics Consortium"/>
            <person name="Kohler A."/>
            <person name="Kuo A."/>
            <person name="Nagy L.G."/>
            <person name="Floudas D."/>
            <person name="Copeland A."/>
            <person name="Barry K.W."/>
            <person name="Cichocki N."/>
            <person name="Veneault-Fourrey C."/>
            <person name="LaButti K."/>
            <person name="Lindquist E.A."/>
            <person name="Lipzen A."/>
            <person name="Lundell T."/>
            <person name="Morin E."/>
            <person name="Murat C."/>
            <person name="Riley R."/>
            <person name="Ohm R."/>
            <person name="Sun H."/>
            <person name="Tunlid A."/>
            <person name="Henrissat B."/>
            <person name="Grigoriev I.V."/>
            <person name="Hibbett D.S."/>
            <person name="Martin F."/>
        </authorList>
    </citation>
    <scope>NUCLEOTIDE SEQUENCE [LARGE SCALE GENOMIC DNA]</scope>
    <source>
        <strain evidence="2">LaAM-08-1</strain>
    </source>
</reference>
<feature type="non-terminal residue" evidence="1">
    <location>
        <position position="57"/>
    </location>
</feature>
<proteinExistence type="predicted"/>
<protein>
    <submittedName>
        <fullName evidence="1">Uncharacterized protein</fullName>
    </submittedName>
</protein>
<name>A0A0C9X5Y2_9AGAR</name>
<dbReference type="HOGENOM" id="CLU_186480_1_0_1"/>
<evidence type="ECO:0000313" key="2">
    <source>
        <dbReference type="Proteomes" id="UP000054477"/>
    </source>
</evidence>
<organism evidence="1 2">
    <name type="scientific">Laccaria amethystina LaAM-08-1</name>
    <dbReference type="NCBI Taxonomy" id="1095629"/>
    <lineage>
        <taxon>Eukaryota</taxon>
        <taxon>Fungi</taxon>
        <taxon>Dikarya</taxon>
        <taxon>Basidiomycota</taxon>
        <taxon>Agaricomycotina</taxon>
        <taxon>Agaricomycetes</taxon>
        <taxon>Agaricomycetidae</taxon>
        <taxon>Agaricales</taxon>
        <taxon>Agaricineae</taxon>
        <taxon>Hydnangiaceae</taxon>
        <taxon>Laccaria</taxon>
    </lineage>
</organism>
<reference evidence="1 2" key="1">
    <citation type="submission" date="2014-04" db="EMBL/GenBank/DDBJ databases">
        <authorList>
            <consortium name="DOE Joint Genome Institute"/>
            <person name="Kuo A."/>
            <person name="Kohler A."/>
            <person name="Nagy L.G."/>
            <person name="Floudas D."/>
            <person name="Copeland A."/>
            <person name="Barry K.W."/>
            <person name="Cichocki N."/>
            <person name="Veneault-Fourrey C."/>
            <person name="LaButti K."/>
            <person name="Lindquist E.A."/>
            <person name="Lipzen A."/>
            <person name="Lundell T."/>
            <person name="Morin E."/>
            <person name="Murat C."/>
            <person name="Sun H."/>
            <person name="Tunlid A."/>
            <person name="Henrissat B."/>
            <person name="Grigoriev I.V."/>
            <person name="Hibbett D.S."/>
            <person name="Martin F."/>
            <person name="Nordberg H.P."/>
            <person name="Cantor M.N."/>
            <person name="Hua S.X."/>
        </authorList>
    </citation>
    <scope>NUCLEOTIDE SEQUENCE [LARGE SCALE GENOMIC DNA]</scope>
    <source>
        <strain evidence="1 2">LaAM-08-1</strain>
    </source>
</reference>
<feature type="non-terminal residue" evidence="1">
    <location>
        <position position="1"/>
    </location>
</feature>
<dbReference type="Proteomes" id="UP000054477">
    <property type="component" value="Unassembled WGS sequence"/>
</dbReference>
<dbReference type="OrthoDB" id="3237746at2759"/>
<accession>A0A0C9X5Y2</accession>
<dbReference type="EMBL" id="KN838957">
    <property type="protein sequence ID" value="KIJ91892.1"/>
    <property type="molecule type" value="Genomic_DNA"/>
</dbReference>
<sequence>EAVAHAVRRKSAFDKKVLARKPGEVIFSKGQLVQVYRSDLDDTFKTERKILPKWSPP</sequence>
<dbReference type="AlphaFoldDB" id="A0A0C9X5Y2"/>
<keyword evidence="2" id="KW-1185">Reference proteome</keyword>